<comment type="caution">
    <text evidence="3">The sequence shown here is derived from an EMBL/GenBank/DDBJ whole genome shotgun (WGS) entry which is preliminary data.</text>
</comment>
<protein>
    <recommendedName>
        <fullName evidence="2">Abnormal cell migration protein 18-like fibronectin type I domain-containing protein</fullName>
    </recommendedName>
</protein>
<keyword evidence="1" id="KW-0472">Membrane</keyword>
<accession>A0A0C2NEM9</accession>
<dbReference type="InterPro" id="IPR055119">
    <property type="entry name" value="Mig18_Fn1"/>
</dbReference>
<sequence>MFLKIFRKLFIFYENHLVSYGFDNSELYFIFRIVEKGQDNQLTIKCKTIDNGNEIEVIGCTISILSTEISSKSYSIAYKLKLQKYTRFEIEKFTVQFNIDNNEKSFSFIVSNVYIETKCWEKICILENMESITIPISFKAERFSSPCDSDGRSFSFTNKTYPKPIITVKIFINEIKTMLILVALILLFLTITGFLRFLYFYERHITKFDVSSEDSELIIEFKKSETSEDSSFSMKCNTADNETHIEISGCATYSSTTRLTVGESAGEALGKTPLSYINVFEDSRMLVQRLSRRSCELTKIVHQGHI</sequence>
<name>A0A0C2NEM9_THEKT</name>
<evidence type="ECO:0000259" key="2">
    <source>
        <dbReference type="Pfam" id="PF23003"/>
    </source>
</evidence>
<reference evidence="3 4" key="1">
    <citation type="journal article" date="2014" name="Genome Biol. Evol.">
        <title>The genome of the myxosporean Thelohanellus kitauei shows adaptations to nutrient acquisition within its fish host.</title>
        <authorList>
            <person name="Yang Y."/>
            <person name="Xiong J."/>
            <person name="Zhou Z."/>
            <person name="Huo F."/>
            <person name="Miao W."/>
            <person name="Ran C."/>
            <person name="Liu Y."/>
            <person name="Zhang J."/>
            <person name="Feng J."/>
            <person name="Wang M."/>
            <person name="Wang M."/>
            <person name="Wang L."/>
            <person name="Yao B."/>
        </authorList>
    </citation>
    <scope>NUCLEOTIDE SEQUENCE [LARGE SCALE GENOMIC DNA]</scope>
    <source>
        <strain evidence="3">Wuqing</strain>
    </source>
</reference>
<keyword evidence="4" id="KW-1185">Reference proteome</keyword>
<keyword evidence="1" id="KW-0812">Transmembrane</keyword>
<evidence type="ECO:0000313" key="4">
    <source>
        <dbReference type="Proteomes" id="UP000031668"/>
    </source>
</evidence>
<evidence type="ECO:0000313" key="3">
    <source>
        <dbReference type="EMBL" id="KII74820.1"/>
    </source>
</evidence>
<feature type="domain" description="Abnormal cell migration protein 18-like fibronectin type I" evidence="2">
    <location>
        <begin position="221"/>
        <end position="264"/>
    </location>
</feature>
<organism evidence="3 4">
    <name type="scientific">Thelohanellus kitauei</name>
    <name type="common">Myxosporean</name>
    <dbReference type="NCBI Taxonomy" id="669202"/>
    <lineage>
        <taxon>Eukaryota</taxon>
        <taxon>Metazoa</taxon>
        <taxon>Cnidaria</taxon>
        <taxon>Myxozoa</taxon>
        <taxon>Myxosporea</taxon>
        <taxon>Bivalvulida</taxon>
        <taxon>Platysporina</taxon>
        <taxon>Myxobolidae</taxon>
        <taxon>Thelohanellus</taxon>
    </lineage>
</organism>
<dbReference type="Proteomes" id="UP000031668">
    <property type="component" value="Unassembled WGS sequence"/>
</dbReference>
<dbReference type="EMBL" id="JWZT01000232">
    <property type="protein sequence ID" value="KII74820.1"/>
    <property type="molecule type" value="Genomic_DNA"/>
</dbReference>
<proteinExistence type="predicted"/>
<feature type="transmembrane region" description="Helical" evidence="1">
    <location>
        <begin position="179"/>
        <end position="201"/>
    </location>
</feature>
<dbReference type="AlphaFoldDB" id="A0A0C2NEM9"/>
<gene>
    <name evidence="3" type="ORF">RF11_14499</name>
</gene>
<keyword evidence="1" id="KW-1133">Transmembrane helix</keyword>
<evidence type="ECO:0000256" key="1">
    <source>
        <dbReference type="SAM" id="Phobius"/>
    </source>
</evidence>
<dbReference type="Pfam" id="PF23003">
    <property type="entry name" value="Fn1_2"/>
    <property type="match status" value="1"/>
</dbReference>